<dbReference type="InterPro" id="IPR018823">
    <property type="entry name" value="ArAE_2_N"/>
</dbReference>
<evidence type="ECO:0000256" key="2">
    <source>
        <dbReference type="ARBA" id="ARBA00022692"/>
    </source>
</evidence>
<feature type="transmembrane region" description="Helical" evidence="6">
    <location>
        <begin position="726"/>
        <end position="745"/>
    </location>
</feature>
<evidence type="ECO:0000256" key="4">
    <source>
        <dbReference type="ARBA" id="ARBA00023136"/>
    </source>
</evidence>
<feature type="compositionally biased region" description="Acidic residues" evidence="5">
    <location>
        <begin position="1055"/>
        <end position="1064"/>
    </location>
</feature>
<evidence type="ECO:0000313" key="9">
    <source>
        <dbReference type="EMBL" id="KAK4443429.1"/>
    </source>
</evidence>
<evidence type="ECO:0008006" key="11">
    <source>
        <dbReference type="Google" id="ProtNLM"/>
    </source>
</evidence>
<evidence type="ECO:0000256" key="5">
    <source>
        <dbReference type="SAM" id="MobiDB-lite"/>
    </source>
</evidence>
<dbReference type="AlphaFoldDB" id="A0AAV9G5Q8"/>
<dbReference type="InterPro" id="IPR049453">
    <property type="entry name" value="Memb_transporter_dom"/>
</dbReference>
<name>A0AAV9G5Q8_9PEZI</name>
<comment type="subcellular location">
    <subcellularLocation>
        <location evidence="1">Membrane</location>
        <topology evidence="1">Multi-pass membrane protein</topology>
    </subcellularLocation>
</comment>
<protein>
    <recommendedName>
        <fullName evidence="11">ER transporter 6TM N-terminal domain-containing protein</fullName>
    </recommendedName>
</protein>
<feature type="compositionally biased region" description="Basic and acidic residues" evidence="5">
    <location>
        <begin position="1065"/>
        <end position="1080"/>
    </location>
</feature>
<feature type="transmembrane region" description="Helical" evidence="6">
    <location>
        <begin position="655"/>
        <end position="671"/>
    </location>
</feature>
<feature type="region of interest" description="Disordered" evidence="5">
    <location>
        <begin position="1017"/>
        <end position="1083"/>
    </location>
</feature>
<dbReference type="PANTHER" id="PTHR37994">
    <property type="entry name" value="ARAE_2_N DOMAIN-CONTAINING PROTEIN-RELATED"/>
    <property type="match status" value="1"/>
</dbReference>
<accession>A0AAV9G5Q8</accession>
<feature type="domain" description="Putative ER transporter 6TM N-terminal" evidence="7">
    <location>
        <begin position="54"/>
        <end position="374"/>
    </location>
</feature>
<feature type="transmembrane region" description="Helical" evidence="6">
    <location>
        <begin position="703"/>
        <end position="721"/>
    </location>
</feature>
<evidence type="ECO:0000256" key="1">
    <source>
        <dbReference type="ARBA" id="ARBA00004141"/>
    </source>
</evidence>
<feature type="region of interest" description="Disordered" evidence="5">
    <location>
        <begin position="1"/>
        <end position="42"/>
    </location>
</feature>
<evidence type="ECO:0000259" key="8">
    <source>
        <dbReference type="Pfam" id="PF13515"/>
    </source>
</evidence>
<proteinExistence type="predicted"/>
<feature type="domain" description="Integral membrane bound transporter" evidence="8">
    <location>
        <begin position="649"/>
        <end position="786"/>
    </location>
</feature>
<dbReference type="Pfam" id="PF13515">
    <property type="entry name" value="FUSC_2"/>
    <property type="match status" value="1"/>
</dbReference>
<feature type="transmembrane region" description="Helical" evidence="6">
    <location>
        <begin position="58"/>
        <end position="78"/>
    </location>
</feature>
<evidence type="ECO:0000313" key="10">
    <source>
        <dbReference type="Proteomes" id="UP001321760"/>
    </source>
</evidence>
<keyword evidence="3 6" id="KW-1133">Transmembrane helix</keyword>
<feature type="transmembrane region" description="Helical" evidence="6">
    <location>
        <begin position="221"/>
        <end position="240"/>
    </location>
</feature>
<dbReference type="Pfam" id="PF10337">
    <property type="entry name" value="ArAE_2_N"/>
    <property type="match status" value="1"/>
</dbReference>
<evidence type="ECO:0000256" key="3">
    <source>
        <dbReference type="ARBA" id="ARBA00022989"/>
    </source>
</evidence>
<evidence type="ECO:0000256" key="6">
    <source>
        <dbReference type="SAM" id="Phobius"/>
    </source>
</evidence>
<keyword evidence="4 6" id="KW-0472">Membrane</keyword>
<feature type="compositionally biased region" description="Polar residues" evidence="5">
    <location>
        <begin position="16"/>
        <end position="29"/>
    </location>
</feature>
<feature type="transmembrane region" description="Helical" evidence="6">
    <location>
        <begin position="191"/>
        <end position="209"/>
    </location>
</feature>
<dbReference type="Proteomes" id="UP001321760">
    <property type="component" value="Unassembled WGS sequence"/>
</dbReference>
<evidence type="ECO:0000259" key="7">
    <source>
        <dbReference type="Pfam" id="PF10337"/>
    </source>
</evidence>
<feature type="compositionally biased region" description="Low complexity" evidence="5">
    <location>
        <begin position="1024"/>
        <end position="1037"/>
    </location>
</feature>
<comment type="caution">
    <text evidence="9">The sequence shown here is derived from an EMBL/GenBank/DDBJ whole genome shotgun (WGS) entry which is preliminary data.</text>
</comment>
<reference evidence="9" key="2">
    <citation type="submission" date="2023-05" db="EMBL/GenBank/DDBJ databases">
        <authorList>
            <consortium name="Lawrence Berkeley National Laboratory"/>
            <person name="Steindorff A."/>
            <person name="Hensen N."/>
            <person name="Bonometti L."/>
            <person name="Westerberg I."/>
            <person name="Brannstrom I.O."/>
            <person name="Guillou S."/>
            <person name="Cros-Aarteil S."/>
            <person name="Calhoun S."/>
            <person name="Haridas S."/>
            <person name="Kuo A."/>
            <person name="Mondo S."/>
            <person name="Pangilinan J."/>
            <person name="Riley R."/>
            <person name="Labutti K."/>
            <person name="Andreopoulos B."/>
            <person name="Lipzen A."/>
            <person name="Chen C."/>
            <person name="Yanf M."/>
            <person name="Daum C."/>
            <person name="Ng V."/>
            <person name="Clum A."/>
            <person name="Ohm R."/>
            <person name="Martin F."/>
            <person name="Silar P."/>
            <person name="Natvig D."/>
            <person name="Lalanne C."/>
            <person name="Gautier V."/>
            <person name="Ament-Velasquez S.L."/>
            <person name="Kruys A."/>
            <person name="Hutchinson M.I."/>
            <person name="Powell A.J."/>
            <person name="Barry K."/>
            <person name="Miller A.N."/>
            <person name="Grigoriev I.V."/>
            <person name="Debuchy R."/>
            <person name="Gladieux P."/>
            <person name="Thoren M.H."/>
            <person name="Johannesson H."/>
        </authorList>
    </citation>
    <scope>NUCLEOTIDE SEQUENCE</scope>
    <source>
        <strain evidence="9">PSN243</strain>
    </source>
</reference>
<keyword evidence="2 6" id="KW-0812">Transmembrane</keyword>
<reference evidence="9" key="1">
    <citation type="journal article" date="2023" name="Mol. Phylogenet. Evol.">
        <title>Genome-scale phylogeny and comparative genomics of the fungal order Sordariales.</title>
        <authorList>
            <person name="Hensen N."/>
            <person name="Bonometti L."/>
            <person name="Westerberg I."/>
            <person name="Brannstrom I.O."/>
            <person name="Guillou S."/>
            <person name="Cros-Aarteil S."/>
            <person name="Calhoun S."/>
            <person name="Haridas S."/>
            <person name="Kuo A."/>
            <person name="Mondo S."/>
            <person name="Pangilinan J."/>
            <person name="Riley R."/>
            <person name="LaButti K."/>
            <person name="Andreopoulos B."/>
            <person name="Lipzen A."/>
            <person name="Chen C."/>
            <person name="Yan M."/>
            <person name="Daum C."/>
            <person name="Ng V."/>
            <person name="Clum A."/>
            <person name="Steindorff A."/>
            <person name="Ohm R.A."/>
            <person name="Martin F."/>
            <person name="Silar P."/>
            <person name="Natvig D.O."/>
            <person name="Lalanne C."/>
            <person name="Gautier V."/>
            <person name="Ament-Velasquez S.L."/>
            <person name="Kruys A."/>
            <person name="Hutchinson M.I."/>
            <person name="Powell A.J."/>
            <person name="Barry K."/>
            <person name="Miller A.N."/>
            <person name="Grigoriev I.V."/>
            <person name="Debuchy R."/>
            <person name="Gladieux P."/>
            <person name="Hiltunen Thoren M."/>
            <person name="Johannesson H."/>
        </authorList>
    </citation>
    <scope>NUCLEOTIDE SEQUENCE</scope>
    <source>
        <strain evidence="9">PSN243</strain>
    </source>
</reference>
<organism evidence="9 10">
    <name type="scientific">Podospora aff. communis PSN243</name>
    <dbReference type="NCBI Taxonomy" id="3040156"/>
    <lineage>
        <taxon>Eukaryota</taxon>
        <taxon>Fungi</taxon>
        <taxon>Dikarya</taxon>
        <taxon>Ascomycota</taxon>
        <taxon>Pezizomycotina</taxon>
        <taxon>Sordariomycetes</taxon>
        <taxon>Sordariomycetidae</taxon>
        <taxon>Sordariales</taxon>
        <taxon>Podosporaceae</taxon>
        <taxon>Podospora</taxon>
    </lineage>
</organism>
<feature type="transmembrane region" description="Helical" evidence="6">
    <location>
        <begin position="765"/>
        <end position="789"/>
    </location>
</feature>
<feature type="transmembrane region" description="Helical" evidence="6">
    <location>
        <begin position="84"/>
        <end position="102"/>
    </location>
</feature>
<feature type="compositionally biased region" description="Polar residues" evidence="5">
    <location>
        <begin position="922"/>
        <end position="931"/>
    </location>
</feature>
<dbReference type="GO" id="GO:0016020">
    <property type="term" value="C:membrane"/>
    <property type="evidence" value="ECO:0007669"/>
    <property type="project" value="UniProtKB-SubCell"/>
</dbReference>
<feature type="region of interest" description="Disordered" evidence="5">
    <location>
        <begin position="906"/>
        <end position="962"/>
    </location>
</feature>
<feature type="transmembrane region" description="Helical" evidence="6">
    <location>
        <begin position="156"/>
        <end position="179"/>
    </location>
</feature>
<feature type="transmembrane region" description="Helical" evidence="6">
    <location>
        <begin position="114"/>
        <end position="136"/>
    </location>
</feature>
<keyword evidence="10" id="KW-1185">Reference proteome</keyword>
<sequence>MERSATDTSGPGGVTGQENPEVNGTQGQPQPDEEEENIPRTKKPSVLSRFMTKYDINVFTLMMMFKGSVPPIVAIAMYQSHAVSTYYVTLGYLIPIISVLALPLLPRGKFILNLILNTLAVCLGAAVSMLMLWSGVKARENTTLGGVRPVLSLTGAPYNSSQSAVCGIWLFFNIWFANVVRAKRPTFNMPVIIYSILINVSATYGPWFISVKEAELFVRQLFTSMLVALALALGANLLVFPISSRLVVFKEFAGALGLLKKTVQLQKAYLIRLESDDMFAVATRTDTHPGFGKVDDHGRSNLTKEEKAAQALKAAVDALSGLAGKLNADLAFAKRDVAWGKLDARDLSDLFKHFRDVYVPIMGMTTIVDIFKRVAEHRGWDVEEEDEDALCVKDREKRLWNSVMKQMHEPFEILSEALCQGLDHAGILLELLPRPAKKSRDVEAEAGNIKPGDLGFGAVVEQRISQFNSRKGELLKAWLRERALANEEEMNGMEPHHSAERKERQQAQLHIVLYMENLMYSGGRAVQQLVEFAEGKVADGTMSRGRLIVPTSSRLLKWMLSILSDEDQSAEQAPDLVESRANIVYFGDGYNKKRDPEHLEPANAWERFGSRLRRVSEFLGSEESAFGFRVACATMTVGVVAFLEKTQHFFMEQRLLWALIIIAIGMTMTSGQSFFGFVLRVGGTVFAMATSLVIWYIVNEHRAGVIVFLWMFIFVEFYFFLKYMRFIPAVIIVIVTQVLIIGYEVQVLTIGQQLAEATGQPYYRIYLLAPYRLACVAGGSLVAFFWTIFPKPLTDRTWLRRDLSATLYLMANYFGVINSTLNASVDSAAGDFSQPHTPAHQLHKAGRKIFSKVMLLIPSMAQHSEWQKWEPTIGGKFPREAYDDIILRSTRIMKYLTLVSYTLTHPNGAHPPPPSPTDEKNTPPSYDSAQGNDEKRSPSTDGQPESSKCPFKANRPSNPDWTKALHDALHALKPTHNAIVSTLTLLSNSLLSGQSLPPFVPLPRPYEATRRLRNTHLHRHNEPSSASSSTSSSTSDLLSDKPPVVELVSTNKTGDEDEEVEIEDEHDRRKARKEATDKLPPHASHAHILDPELLEQPGYAEFTVLQVCTTLVCDDLEGLVKTVSGLVGVVDFSIRVEGSGSTLGSGSGKGKVD</sequence>
<gene>
    <name evidence="9" type="ORF">QBC34DRAFT_211320</name>
</gene>
<dbReference type="PANTHER" id="PTHR37994:SF4">
    <property type="entry name" value="ER TRANSPORTER 6TM N-TERMINAL DOMAIN-CONTAINING PROTEIN-RELATED"/>
    <property type="match status" value="1"/>
</dbReference>
<feature type="transmembrane region" description="Helical" evidence="6">
    <location>
        <begin position="678"/>
        <end position="697"/>
    </location>
</feature>
<dbReference type="EMBL" id="MU865993">
    <property type="protein sequence ID" value="KAK4443429.1"/>
    <property type="molecule type" value="Genomic_DNA"/>
</dbReference>